<protein>
    <submittedName>
        <fullName evidence="1">Uncharacterized protein</fullName>
    </submittedName>
</protein>
<gene>
    <name evidence="1" type="ORF">EVA_09704</name>
</gene>
<reference evidence="1" key="1">
    <citation type="journal article" date="2012" name="PLoS ONE">
        <title>Gene sets for utilization of primary and secondary nutrition supplies in the distal gut of endangered iberian lynx.</title>
        <authorList>
            <person name="Alcaide M."/>
            <person name="Messina E."/>
            <person name="Richter M."/>
            <person name="Bargiela R."/>
            <person name="Peplies J."/>
            <person name="Huws S.A."/>
            <person name="Newbold C.J."/>
            <person name="Golyshin P.N."/>
            <person name="Simon M.A."/>
            <person name="Lopez G."/>
            <person name="Yakimov M.M."/>
            <person name="Ferrer M."/>
        </authorList>
    </citation>
    <scope>NUCLEOTIDE SEQUENCE</scope>
</reference>
<proteinExistence type="predicted"/>
<sequence length="40" mass="4334">MLGKSLCDKGLLFGIDVLFSIFHAVIKPFSKVGNQILLNG</sequence>
<dbReference type="EMBL" id="AMCI01002653">
    <property type="protein sequence ID" value="EJX02190.1"/>
    <property type="molecule type" value="Genomic_DNA"/>
</dbReference>
<organism evidence="1">
    <name type="scientific">gut metagenome</name>
    <dbReference type="NCBI Taxonomy" id="749906"/>
    <lineage>
        <taxon>unclassified sequences</taxon>
        <taxon>metagenomes</taxon>
        <taxon>organismal metagenomes</taxon>
    </lineage>
</organism>
<accession>J9GQ91</accession>
<dbReference type="AlphaFoldDB" id="J9GQ91"/>
<comment type="caution">
    <text evidence="1">The sequence shown here is derived from an EMBL/GenBank/DDBJ whole genome shotgun (WGS) entry which is preliminary data.</text>
</comment>
<evidence type="ECO:0000313" key="1">
    <source>
        <dbReference type="EMBL" id="EJX02190.1"/>
    </source>
</evidence>
<name>J9GQ91_9ZZZZ</name>